<dbReference type="InterPro" id="IPR017871">
    <property type="entry name" value="ABC_transporter-like_CS"/>
</dbReference>
<comment type="subcellular location">
    <subcellularLocation>
        <location evidence="1">Membrane</location>
        <topology evidence="1">Multi-pass membrane protein</topology>
    </subcellularLocation>
</comment>
<dbReference type="GO" id="GO:0140359">
    <property type="term" value="F:ABC-type transporter activity"/>
    <property type="evidence" value="ECO:0007669"/>
    <property type="project" value="InterPro"/>
</dbReference>
<evidence type="ECO:0000256" key="5">
    <source>
        <dbReference type="ARBA" id="ARBA00022840"/>
    </source>
</evidence>
<dbReference type="InterPro" id="IPR013525">
    <property type="entry name" value="ABC2_TM"/>
</dbReference>
<dbReference type="InterPro" id="IPR050352">
    <property type="entry name" value="ABCG_transporters"/>
</dbReference>
<keyword evidence="5" id="KW-0067">ATP-binding</keyword>
<evidence type="ECO:0000259" key="9">
    <source>
        <dbReference type="PROSITE" id="PS50893"/>
    </source>
</evidence>
<dbReference type="PROSITE" id="PS00211">
    <property type="entry name" value="ABC_TRANSPORTER_1"/>
    <property type="match status" value="1"/>
</dbReference>
<feature type="transmembrane region" description="Helical" evidence="8">
    <location>
        <begin position="393"/>
        <end position="412"/>
    </location>
</feature>
<evidence type="ECO:0000256" key="1">
    <source>
        <dbReference type="ARBA" id="ARBA00004141"/>
    </source>
</evidence>
<evidence type="ECO:0000313" key="10">
    <source>
        <dbReference type="EMBL" id="CAD8727911.1"/>
    </source>
</evidence>
<reference evidence="10" key="1">
    <citation type="submission" date="2021-01" db="EMBL/GenBank/DDBJ databases">
        <authorList>
            <person name="Corre E."/>
            <person name="Pelletier E."/>
            <person name="Niang G."/>
            <person name="Scheremetjew M."/>
            <person name="Finn R."/>
            <person name="Kale V."/>
            <person name="Holt S."/>
            <person name="Cochrane G."/>
            <person name="Meng A."/>
            <person name="Brown T."/>
            <person name="Cohen L."/>
        </authorList>
    </citation>
    <scope>NUCLEOTIDE SEQUENCE</scope>
    <source>
        <strain evidence="10">Clade-D-RCC2573</strain>
    </source>
</reference>
<evidence type="ECO:0000256" key="6">
    <source>
        <dbReference type="ARBA" id="ARBA00022989"/>
    </source>
</evidence>
<feature type="transmembrane region" description="Helical" evidence="8">
    <location>
        <begin position="528"/>
        <end position="546"/>
    </location>
</feature>
<organism evidence="10">
    <name type="scientific">Ostreococcus mediterraneus</name>
    <dbReference type="NCBI Taxonomy" id="1486918"/>
    <lineage>
        <taxon>Eukaryota</taxon>
        <taxon>Viridiplantae</taxon>
        <taxon>Chlorophyta</taxon>
        <taxon>Mamiellophyceae</taxon>
        <taxon>Mamiellales</taxon>
        <taxon>Bathycoccaceae</taxon>
        <taxon>Ostreococcus</taxon>
    </lineage>
</organism>
<keyword evidence="7 8" id="KW-0472">Membrane</keyword>
<dbReference type="PANTHER" id="PTHR48041">
    <property type="entry name" value="ABC TRANSPORTER G FAMILY MEMBER 28"/>
    <property type="match status" value="1"/>
</dbReference>
<dbReference type="PANTHER" id="PTHR48041:SF91">
    <property type="entry name" value="ABC TRANSPORTER G FAMILY MEMBER 28"/>
    <property type="match status" value="1"/>
</dbReference>
<dbReference type="Gene3D" id="3.40.50.300">
    <property type="entry name" value="P-loop containing nucleotide triphosphate hydrolases"/>
    <property type="match status" value="1"/>
</dbReference>
<proteinExistence type="predicted"/>
<dbReference type="GO" id="GO:0005524">
    <property type="term" value="F:ATP binding"/>
    <property type="evidence" value="ECO:0007669"/>
    <property type="project" value="UniProtKB-KW"/>
</dbReference>
<dbReference type="EMBL" id="HBFF01001022">
    <property type="protein sequence ID" value="CAD8727911.1"/>
    <property type="molecule type" value="Transcribed_RNA"/>
</dbReference>
<dbReference type="SUPFAM" id="SSF52540">
    <property type="entry name" value="P-loop containing nucleoside triphosphate hydrolases"/>
    <property type="match status" value="1"/>
</dbReference>
<evidence type="ECO:0000256" key="7">
    <source>
        <dbReference type="ARBA" id="ARBA00023136"/>
    </source>
</evidence>
<keyword evidence="3 8" id="KW-0812">Transmembrane</keyword>
<dbReference type="Pfam" id="PF01061">
    <property type="entry name" value="ABC2_membrane"/>
    <property type="match status" value="1"/>
</dbReference>
<protein>
    <recommendedName>
        <fullName evidence="9">ABC transporter domain-containing protein</fullName>
    </recommendedName>
</protein>
<dbReference type="AlphaFoldDB" id="A0A7S0T9M2"/>
<dbReference type="Pfam" id="PF00005">
    <property type="entry name" value="ABC_tran"/>
    <property type="match status" value="1"/>
</dbReference>
<keyword evidence="4" id="KW-0547">Nucleotide-binding</keyword>
<dbReference type="GO" id="GO:0016887">
    <property type="term" value="F:ATP hydrolysis activity"/>
    <property type="evidence" value="ECO:0007669"/>
    <property type="project" value="InterPro"/>
</dbReference>
<dbReference type="Pfam" id="PF19055">
    <property type="entry name" value="ABC2_membrane_7"/>
    <property type="match status" value="1"/>
</dbReference>
<dbReference type="SMART" id="SM00382">
    <property type="entry name" value="AAA"/>
    <property type="match status" value="1"/>
</dbReference>
<name>A0A7S0T9M2_9CHLO</name>
<evidence type="ECO:0000256" key="2">
    <source>
        <dbReference type="ARBA" id="ARBA00022448"/>
    </source>
</evidence>
<feature type="transmembrane region" description="Helical" evidence="8">
    <location>
        <begin position="501"/>
        <end position="522"/>
    </location>
</feature>
<dbReference type="PROSITE" id="PS50893">
    <property type="entry name" value="ABC_TRANSPORTER_2"/>
    <property type="match status" value="1"/>
</dbReference>
<dbReference type="InterPro" id="IPR027417">
    <property type="entry name" value="P-loop_NTPase"/>
</dbReference>
<dbReference type="InterPro" id="IPR003439">
    <property type="entry name" value="ABC_transporter-like_ATP-bd"/>
</dbReference>
<gene>
    <name evidence="10" type="ORF">OMED0936_LOCUS830</name>
</gene>
<keyword evidence="2" id="KW-0813">Transport</keyword>
<accession>A0A7S0T9M2</accession>
<evidence type="ECO:0000256" key="3">
    <source>
        <dbReference type="ARBA" id="ARBA00022692"/>
    </source>
</evidence>
<feature type="transmembrane region" description="Helical" evidence="8">
    <location>
        <begin position="597"/>
        <end position="617"/>
    </location>
</feature>
<dbReference type="GO" id="GO:0016020">
    <property type="term" value="C:membrane"/>
    <property type="evidence" value="ECO:0007669"/>
    <property type="project" value="UniProtKB-SubCell"/>
</dbReference>
<dbReference type="InterPro" id="IPR043926">
    <property type="entry name" value="ABCG_dom"/>
</dbReference>
<dbReference type="InterPro" id="IPR003593">
    <property type="entry name" value="AAA+_ATPase"/>
</dbReference>
<sequence>MSNQDTRARDASGGGVAHTAVVNTAALERIDPRATKRSDAAFGQSRLVFKDLTFSILREGVEKLILSPCSGVFEPGEMCAIMGPSGCGKTTLLDMLADKKTAQYSGAVFLNGLPRDTLFPRLTSYVPQSDILPAYLTVGEALKFVHQLRVEGNMTEADRDAAVSDCLSLLGIDTIQDELIGDEHERGISGGQKRRLTLARGLIGGSQIVFADEPTSGLSSTDAETVVRAMCVAAKKLGVLFVTVIHQPRAEVANMFDTLLLLTSSPGRMVYNGSFDGAAKYFAKAGYPAPNTCNPADFLLDIITPGAFGEQSNYFAQRYVDVQHQDVEARVAAALSAPKKTAFEVLKNAYATQGFATSALHETPIAATFSNQFYTLLSRELTMTKRNKSALRVRYGTAMMQGIIVGCAFYNIASREPILQLSFMFMVLQMGTIANMAILPKLINSRFVYKLEISDGLFGEVACTCVNALVNNTLAISGNFLTTFILFAFSCMPWKHFGTLYLWSLLSFCVVTSYLRVIAQIARSGDTALQTAMPFLLGTILFNNFFISRASGTFLKFLIYVSPMAWAMEQIATSIYGSNEQMMNLYEYKSSDAWTTVALFVLLSESVFFQCLEFVALRRAKGAIR</sequence>
<feature type="domain" description="ABC transporter" evidence="9">
    <location>
        <begin position="47"/>
        <end position="289"/>
    </location>
</feature>
<evidence type="ECO:0000256" key="8">
    <source>
        <dbReference type="SAM" id="Phobius"/>
    </source>
</evidence>
<feature type="transmembrane region" description="Helical" evidence="8">
    <location>
        <begin position="418"/>
        <end position="439"/>
    </location>
</feature>
<evidence type="ECO:0000256" key="4">
    <source>
        <dbReference type="ARBA" id="ARBA00022741"/>
    </source>
</evidence>
<feature type="transmembrane region" description="Helical" evidence="8">
    <location>
        <begin position="476"/>
        <end position="494"/>
    </location>
</feature>
<keyword evidence="6 8" id="KW-1133">Transmembrane helix</keyword>